<proteinExistence type="predicted"/>
<comment type="caution">
    <text evidence="1">The sequence shown here is derived from an EMBL/GenBank/DDBJ whole genome shotgun (WGS) entry which is preliminary data.</text>
</comment>
<protein>
    <submittedName>
        <fullName evidence="1">Chaperonin CPN60-1</fullName>
    </submittedName>
</protein>
<evidence type="ECO:0000313" key="1">
    <source>
        <dbReference type="EMBL" id="KAH9752391.1"/>
    </source>
</evidence>
<dbReference type="Proteomes" id="UP000829398">
    <property type="component" value="Chromosome 5"/>
</dbReference>
<evidence type="ECO:0000313" key="2">
    <source>
        <dbReference type="Proteomes" id="UP000829398"/>
    </source>
</evidence>
<keyword evidence="2" id="KW-1185">Reference proteome</keyword>
<dbReference type="EMBL" id="CM039174">
    <property type="protein sequence ID" value="KAH9752391.1"/>
    <property type="molecule type" value="Genomic_DNA"/>
</dbReference>
<accession>A0ACB8KDE0</accession>
<reference evidence="2" key="1">
    <citation type="journal article" date="2023" name="Hortic. Res.">
        <title>A chromosome-level phased genome enabling allele-level studies in sweet orange: a case study on citrus Huanglongbing tolerance.</title>
        <authorList>
            <person name="Wu B."/>
            <person name="Yu Q."/>
            <person name="Deng Z."/>
            <person name="Duan Y."/>
            <person name="Luo F."/>
            <person name="Gmitter F. Jr."/>
        </authorList>
    </citation>
    <scope>NUCLEOTIDE SEQUENCE [LARGE SCALE GENOMIC DNA]</scope>
    <source>
        <strain evidence="2">cv. Valencia</strain>
    </source>
</reference>
<name>A0ACB8KDE0_CITSI</name>
<sequence length="560" mass="61611">MNRVAKNIIRPAKNSIRLVGSRLSWGRNYVSGSEEIPYNGKLMNWPIRLAAFKHNSGGFRSQACHRVAAVADRDVTGEGFATVGKIAKCGHKTDANLACDTVEEGVWLTALGYSDERGEGFDSQVLKYRPILTYTLDDALRSEGFEAVKAGMSADLIIQEIYEAVWRVCQYLRRIARPVSGYGEIVQVATAAANGDKKTGEWVAKAVEKLGIGGLFFLDSLRNPFILIHANKILTEDVVKQAIRPRRPLLIVAEDVETELVRSLRRSYRGKSKLCVVKPPKCEHNGKAIMQDLAVFTGGEVVTGESDMNFVPQMLGSCKEVKVSQDEMVIVGGSGGQEDIEERRKELKFSIMSSTSNDELKLLEKRLAKFSCEVAYFKVGGDSCAEVFKYCCRVYNAITASLAALDGGIVAGGGVALLHASKELEKLHTSWYNEKKKRNNRMLGVHLVQKALKAPVCSIAHAAGFDYSVVVEKLLEQDNPDLGYDPAKGEFIDLIECGNVDAALLLSSQTLKRCRPFSIFHFPFYVTVISTKLICLELQSSKGTQTEKEACDLANECSLA</sequence>
<gene>
    <name evidence="1" type="ORF">KPL71_014666</name>
</gene>
<organism evidence="1 2">
    <name type="scientific">Citrus sinensis</name>
    <name type="common">Sweet orange</name>
    <name type="synonym">Citrus aurantium var. sinensis</name>
    <dbReference type="NCBI Taxonomy" id="2711"/>
    <lineage>
        <taxon>Eukaryota</taxon>
        <taxon>Viridiplantae</taxon>
        <taxon>Streptophyta</taxon>
        <taxon>Embryophyta</taxon>
        <taxon>Tracheophyta</taxon>
        <taxon>Spermatophyta</taxon>
        <taxon>Magnoliopsida</taxon>
        <taxon>eudicotyledons</taxon>
        <taxon>Gunneridae</taxon>
        <taxon>Pentapetalae</taxon>
        <taxon>rosids</taxon>
        <taxon>malvids</taxon>
        <taxon>Sapindales</taxon>
        <taxon>Rutaceae</taxon>
        <taxon>Aurantioideae</taxon>
        <taxon>Citrus</taxon>
    </lineage>
</organism>